<keyword evidence="5 8" id="KW-1133">Transmembrane helix</keyword>
<feature type="region of interest" description="Disordered" evidence="7">
    <location>
        <begin position="1"/>
        <end position="26"/>
    </location>
</feature>
<evidence type="ECO:0000256" key="4">
    <source>
        <dbReference type="ARBA" id="ARBA00022692"/>
    </source>
</evidence>
<feature type="transmembrane region" description="Helical" evidence="8">
    <location>
        <begin position="650"/>
        <end position="672"/>
    </location>
</feature>
<comment type="similarity">
    <text evidence="2">Belongs to the amino acid/polyamine transporter 2 family.</text>
</comment>
<evidence type="ECO:0000256" key="8">
    <source>
        <dbReference type="SAM" id="Phobius"/>
    </source>
</evidence>
<dbReference type="InterPro" id="IPR013057">
    <property type="entry name" value="AA_transpt_TM"/>
</dbReference>
<keyword evidence="6 8" id="KW-0472">Membrane</keyword>
<feature type="transmembrane region" description="Helical" evidence="8">
    <location>
        <begin position="693"/>
        <end position="711"/>
    </location>
</feature>
<keyword evidence="4 8" id="KW-0812">Transmembrane</keyword>
<dbReference type="HOGENOM" id="CLU_009646_3_2_1"/>
<sequence length="716" mass="80222">MSSYQGDRIGGGSSNIAIPLQQQRRQSNAHVTESLASRRSSMLLGTSHVSGKLLKRQGTLGQSSPVADKNIESRVFIDIDSPNFKTVEQKQHEEIVNSLRNYYLNDYVQSKRKLSSTSVNTASMSNMEDEEASDDGKSSADDSGLRHDSHLNSVGGDITREFYWIGSRGDQMRRTKNRSCDDLSLACGQRRGSTASALNVPGGFRREYIVSKIRKDVSSVNEDQTAVDNSLFFDKVPFLTRNFLEFLYVEGHFAGESFDEEFALVPPTYATGVDEHTPLLLNTDPEQQQQVPAHLRVKTSTFKAFLLMIKSFIGTGVLFLPNAFSNGGLAFSISMLFFFSAYSYWCYYILVRSKDATGVSSFGDIGGILFGSWMKFIILFSLVLTQMGFAGAYVVFTAKNLIAFLDNVFNWPDIPVKYLLLTQLFIFIPLSFVRNVSKLSITSLFANFFIISGLIIVVYYTACRWMYDLSFKPAEGVIMVFNPNRWSLFIGTAIFAFEGIGLIIPVQESMRHPEEFPKVLGLVIITTTVLFITIGTLGYLAYGSQIQSVILLNLPQDALSVNMIQLFYSMAILLSTPLQLFPAIGIIENKFFPRFTKVDIKGQDSADFQLQQNSGRANWRVKWSKNLVRSIIVLLVIILAYFGADNLDLFVSIVGCLACIPLVYIYPPMLHLRSCSTPDHEKSNTWKTRCSVLIDYILIIFGFVSMCYTSYQCFAG</sequence>
<evidence type="ECO:0000256" key="2">
    <source>
        <dbReference type="ARBA" id="ARBA00008066"/>
    </source>
</evidence>
<dbReference type="STRING" id="284811.Q755Y7"/>
<feature type="transmembrane region" description="Helical" evidence="8">
    <location>
        <begin position="330"/>
        <end position="351"/>
    </location>
</feature>
<dbReference type="RefSeq" id="NP_985236.2">
    <property type="nucleotide sequence ID" value="NM_210590.2"/>
</dbReference>
<dbReference type="FunFam" id="1.20.1740.10:FF:000067">
    <property type="entry name" value="Transmembrane domain transporter"/>
    <property type="match status" value="1"/>
</dbReference>
<dbReference type="Gene3D" id="1.20.1740.10">
    <property type="entry name" value="Amino acid/polyamine transporter I"/>
    <property type="match status" value="1"/>
</dbReference>
<dbReference type="GeneID" id="4621452"/>
<dbReference type="FunCoup" id="Q755Y7">
    <property type="interactions" value="585"/>
</dbReference>
<dbReference type="Pfam" id="PF01490">
    <property type="entry name" value="Aa_trans"/>
    <property type="match status" value="1"/>
</dbReference>
<feature type="transmembrane region" description="Helical" evidence="8">
    <location>
        <begin position="304"/>
        <end position="324"/>
    </location>
</feature>
<reference evidence="11" key="2">
    <citation type="journal article" date="2013" name="G3 (Bethesda)">
        <title>Genomes of Ashbya fungi isolated from insects reveal four mating-type loci, numerous translocations, lack of transposons, and distinct gene duplications.</title>
        <authorList>
            <person name="Dietrich F.S."/>
            <person name="Voegeli S."/>
            <person name="Kuo S."/>
            <person name="Philippsen P."/>
        </authorList>
    </citation>
    <scope>GENOME REANNOTATION</scope>
    <source>
        <strain evidence="11">ATCC 10895 / CBS 109.51 / FGSC 9923 / NRRL Y-1056</strain>
    </source>
</reference>
<feature type="compositionally biased region" description="Polar residues" evidence="7">
    <location>
        <begin position="115"/>
        <end position="126"/>
    </location>
</feature>
<proteinExistence type="inferred from homology"/>
<dbReference type="OrthoDB" id="1684102at2759"/>
<evidence type="ECO:0000256" key="3">
    <source>
        <dbReference type="ARBA" id="ARBA00022554"/>
    </source>
</evidence>
<feature type="domain" description="Amino acid transporter transmembrane" evidence="9">
    <location>
        <begin position="298"/>
        <end position="713"/>
    </location>
</feature>
<feature type="compositionally biased region" description="Basic and acidic residues" evidence="7">
    <location>
        <begin position="134"/>
        <end position="150"/>
    </location>
</feature>
<evidence type="ECO:0000256" key="1">
    <source>
        <dbReference type="ARBA" id="ARBA00004128"/>
    </source>
</evidence>
<evidence type="ECO:0000256" key="6">
    <source>
        <dbReference type="ARBA" id="ARBA00023136"/>
    </source>
</evidence>
<feature type="transmembrane region" description="Helical" evidence="8">
    <location>
        <begin position="519"/>
        <end position="542"/>
    </location>
</feature>
<evidence type="ECO:0000256" key="7">
    <source>
        <dbReference type="SAM" id="MobiDB-lite"/>
    </source>
</evidence>
<evidence type="ECO:0000259" key="9">
    <source>
        <dbReference type="Pfam" id="PF01490"/>
    </source>
</evidence>
<dbReference type="InParanoid" id="Q755Y7"/>
<feature type="region of interest" description="Disordered" evidence="7">
    <location>
        <begin position="114"/>
        <end position="152"/>
    </location>
</feature>
<name>Q755Y7_EREGS</name>
<dbReference type="PANTHER" id="PTHR22950:SF666">
    <property type="entry name" value="VACUOLAR AMINO ACID TRANSPORTER 4"/>
    <property type="match status" value="1"/>
</dbReference>
<evidence type="ECO:0000256" key="5">
    <source>
        <dbReference type="ARBA" id="ARBA00022989"/>
    </source>
</evidence>
<dbReference type="GO" id="GO:0005774">
    <property type="term" value="C:vacuolar membrane"/>
    <property type="evidence" value="ECO:0000318"/>
    <property type="project" value="GO_Central"/>
</dbReference>
<dbReference type="EMBL" id="AE016818">
    <property type="protein sequence ID" value="AAS53060.2"/>
    <property type="molecule type" value="Genomic_DNA"/>
</dbReference>
<dbReference type="PANTHER" id="PTHR22950">
    <property type="entry name" value="AMINO ACID TRANSPORTER"/>
    <property type="match status" value="1"/>
</dbReference>
<dbReference type="Proteomes" id="UP000000591">
    <property type="component" value="Chromosome V"/>
</dbReference>
<evidence type="ECO:0000313" key="11">
    <source>
        <dbReference type="Proteomes" id="UP000000591"/>
    </source>
</evidence>
<protein>
    <submittedName>
        <fullName evidence="10">AER380Cp</fullName>
    </submittedName>
</protein>
<dbReference type="eggNOG" id="KOG1304">
    <property type="taxonomic scope" value="Eukaryota"/>
</dbReference>
<organism evidence="10 11">
    <name type="scientific">Eremothecium gossypii (strain ATCC 10895 / CBS 109.51 / FGSC 9923 / NRRL Y-1056)</name>
    <name type="common">Yeast</name>
    <name type="synonym">Ashbya gossypii</name>
    <dbReference type="NCBI Taxonomy" id="284811"/>
    <lineage>
        <taxon>Eukaryota</taxon>
        <taxon>Fungi</taxon>
        <taxon>Dikarya</taxon>
        <taxon>Ascomycota</taxon>
        <taxon>Saccharomycotina</taxon>
        <taxon>Saccharomycetes</taxon>
        <taxon>Saccharomycetales</taxon>
        <taxon>Saccharomycetaceae</taxon>
        <taxon>Eremothecium</taxon>
    </lineage>
</organism>
<dbReference type="KEGG" id="ago:AGOS_AER380C"/>
<reference evidence="10 11" key="1">
    <citation type="journal article" date="2004" name="Science">
        <title>The Ashbya gossypii genome as a tool for mapping the ancient Saccharomyces cerevisiae genome.</title>
        <authorList>
            <person name="Dietrich F.S."/>
            <person name="Voegeli S."/>
            <person name="Brachat S."/>
            <person name="Lerch A."/>
            <person name="Gates K."/>
            <person name="Steiner S."/>
            <person name="Mohr C."/>
            <person name="Pohlmann R."/>
            <person name="Luedi P."/>
            <person name="Choi S."/>
            <person name="Wing R.A."/>
            <person name="Flavier A."/>
            <person name="Gaffney T.D."/>
            <person name="Philippsen P."/>
        </authorList>
    </citation>
    <scope>NUCLEOTIDE SEQUENCE [LARGE SCALE GENOMIC DNA]</scope>
    <source>
        <strain evidence="11">ATCC 10895 / CBS 109.51 / FGSC 9923 / NRRL Y-1056</strain>
    </source>
</reference>
<comment type="subcellular location">
    <subcellularLocation>
        <location evidence="1">Vacuole membrane</location>
        <topology evidence="1">Multi-pass membrane protein</topology>
    </subcellularLocation>
</comment>
<feature type="transmembrane region" description="Helical" evidence="8">
    <location>
        <begin position="445"/>
        <end position="467"/>
    </location>
</feature>
<feature type="transmembrane region" description="Helical" evidence="8">
    <location>
        <begin position="372"/>
        <end position="396"/>
    </location>
</feature>
<keyword evidence="3" id="KW-0926">Vacuole</keyword>
<feature type="compositionally biased region" description="Polar residues" evidence="7">
    <location>
        <begin position="14"/>
        <end position="26"/>
    </location>
</feature>
<feature type="transmembrane region" description="Helical" evidence="8">
    <location>
        <begin position="562"/>
        <end position="587"/>
    </location>
</feature>
<keyword evidence="11" id="KW-1185">Reference proteome</keyword>
<gene>
    <name evidence="10" type="ORF">AGOS_AER380C</name>
</gene>
<dbReference type="GO" id="GO:0003333">
    <property type="term" value="P:amino acid transmembrane transport"/>
    <property type="evidence" value="ECO:0000318"/>
    <property type="project" value="GO_Central"/>
</dbReference>
<dbReference type="AlphaFoldDB" id="Q755Y7"/>
<evidence type="ECO:0000313" key="10">
    <source>
        <dbReference type="EMBL" id="AAS53060.2"/>
    </source>
</evidence>
<dbReference type="GO" id="GO:0005302">
    <property type="term" value="F:L-tyrosine transmembrane transporter activity"/>
    <property type="evidence" value="ECO:0000318"/>
    <property type="project" value="GO_Central"/>
</dbReference>
<dbReference type="OMA" id="YWCYYIL"/>
<accession>Q755Y7</accession>
<feature type="transmembrane region" description="Helical" evidence="8">
    <location>
        <begin position="416"/>
        <end position="433"/>
    </location>
</feature>
<feature type="transmembrane region" description="Helical" evidence="8">
    <location>
        <begin position="626"/>
        <end position="644"/>
    </location>
</feature>
<feature type="transmembrane region" description="Helical" evidence="8">
    <location>
        <begin position="487"/>
        <end position="507"/>
    </location>
</feature>